<evidence type="ECO:0000313" key="2">
    <source>
        <dbReference type="EMBL" id="CAK9061802.1"/>
    </source>
</evidence>
<protein>
    <submittedName>
        <fullName evidence="2">Uncharacterized protein</fullName>
    </submittedName>
</protein>
<organism evidence="2 3">
    <name type="scientific">Durusdinium trenchii</name>
    <dbReference type="NCBI Taxonomy" id="1381693"/>
    <lineage>
        <taxon>Eukaryota</taxon>
        <taxon>Sar</taxon>
        <taxon>Alveolata</taxon>
        <taxon>Dinophyceae</taxon>
        <taxon>Suessiales</taxon>
        <taxon>Symbiodiniaceae</taxon>
        <taxon>Durusdinium</taxon>
    </lineage>
</organism>
<proteinExistence type="predicted"/>
<feature type="compositionally biased region" description="Basic and acidic residues" evidence="1">
    <location>
        <begin position="268"/>
        <end position="279"/>
    </location>
</feature>
<comment type="caution">
    <text evidence="2">The sequence shown here is derived from an EMBL/GenBank/DDBJ whole genome shotgun (WGS) entry which is preliminary data.</text>
</comment>
<sequence>MGDHSQLNAFIAAALEYKTQQRKQDQHRKSCPELYKKQPVLWIDDPTVTQGPETLDSAVERSESFPSLDYGTTDEWYGRSTSQSFSLSDAGTDELADSLILTSLQTIDNTAQGSADQALTDAEQQALLLLTLNNLATEDGSLAQDLAEEQLTQTLLLAEQNAADAFAAQTGELVSLSKLASQAVASSASPLDGSSRWTMRALLLLPAILLFSSPGVADDAALAQLLGPRPEIADYQQRDDFVRDVLAWERRRAELLDQKANGTLPAPDQDKQPHDWHHVTGPEDLDTALRNAEGYEQPHYQQTYRFERTTHISFPLKSLPSEQLANKRVEAEAGIGDRVSALVGDLTGQPEPDAALEVLRPEPISPPSITRQQVET</sequence>
<evidence type="ECO:0000256" key="1">
    <source>
        <dbReference type="SAM" id="MobiDB-lite"/>
    </source>
</evidence>
<gene>
    <name evidence="2" type="ORF">SCF082_LOCUS32318</name>
</gene>
<reference evidence="2 3" key="1">
    <citation type="submission" date="2024-02" db="EMBL/GenBank/DDBJ databases">
        <authorList>
            <person name="Chen Y."/>
            <person name="Shah S."/>
            <person name="Dougan E. K."/>
            <person name="Thang M."/>
            <person name="Chan C."/>
        </authorList>
    </citation>
    <scope>NUCLEOTIDE SEQUENCE [LARGE SCALE GENOMIC DNA]</scope>
</reference>
<keyword evidence="3" id="KW-1185">Reference proteome</keyword>
<dbReference type="Proteomes" id="UP001642464">
    <property type="component" value="Unassembled WGS sequence"/>
</dbReference>
<accession>A0ABP0NFY7</accession>
<feature type="non-terminal residue" evidence="2">
    <location>
        <position position="376"/>
    </location>
</feature>
<name>A0ABP0NFY7_9DINO</name>
<evidence type="ECO:0000313" key="3">
    <source>
        <dbReference type="Proteomes" id="UP001642464"/>
    </source>
</evidence>
<feature type="region of interest" description="Disordered" evidence="1">
    <location>
        <begin position="259"/>
        <end position="279"/>
    </location>
</feature>
<dbReference type="EMBL" id="CAXAMM010027897">
    <property type="protein sequence ID" value="CAK9061802.1"/>
    <property type="molecule type" value="Genomic_DNA"/>
</dbReference>